<dbReference type="Pfam" id="PF13499">
    <property type="entry name" value="EF-hand_7"/>
    <property type="match status" value="2"/>
</dbReference>
<dbReference type="InterPro" id="IPR011992">
    <property type="entry name" value="EF-hand-dom_pair"/>
</dbReference>
<dbReference type="SMART" id="SM00054">
    <property type="entry name" value="EFh"/>
    <property type="match status" value="4"/>
</dbReference>
<dbReference type="PANTHER" id="PTHR23048:SF0">
    <property type="entry name" value="CALMODULIN LIKE 3"/>
    <property type="match status" value="1"/>
</dbReference>
<keyword evidence="1" id="KW-0479">Metal-binding</keyword>
<dbReference type="InterPro" id="IPR050230">
    <property type="entry name" value="CALM/Myosin/TropC-like"/>
</dbReference>
<dbReference type="PANTHER" id="PTHR23048">
    <property type="entry name" value="MYOSIN LIGHT CHAIN 1, 3"/>
    <property type="match status" value="1"/>
</dbReference>
<dbReference type="Gene3D" id="1.10.238.10">
    <property type="entry name" value="EF-hand"/>
    <property type="match status" value="3"/>
</dbReference>
<dbReference type="GO" id="GO:0016460">
    <property type="term" value="C:myosin II complex"/>
    <property type="evidence" value="ECO:0007669"/>
    <property type="project" value="TreeGrafter"/>
</dbReference>
<dbReference type="RefSeq" id="XP_019616625.1">
    <property type="nucleotide sequence ID" value="XM_019761066.1"/>
</dbReference>
<accession>A0A6P4XJB8</accession>
<evidence type="ECO:0000313" key="7">
    <source>
        <dbReference type="RefSeq" id="XP_019616625.1"/>
    </source>
</evidence>
<evidence type="ECO:0000256" key="2">
    <source>
        <dbReference type="ARBA" id="ARBA00022737"/>
    </source>
</evidence>
<feature type="domain" description="EF-hand" evidence="5">
    <location>
        <begin position="114"/>
        <end position="149"/>
    </location>
</feature>
<dbReference type="Proteomes" id="UP000515135">
    <property type="component" value="Unplaced"/>
</dbReference>
<feature type="domain" description="EF-hand" evidence="5">
    <location>
        <begin position="150"/>
        <end position="185"/>
    </location>
</feature>
<evidence type="ECO:0000256" key="4">
    <source>
        <dbReference type="SAM" id="MobiDB-lite"/>
    </source>
</evidence>
<feature type="domain" description="EF-hand" evidence="5">
    <location>
        <begin position="36"/>
        <end position="71"/>
    </location>
</feature>
<dbReference type="OrthoDB" id="26525at2759"/>
<proteinExistence type="predicted"/>
<evidence type="ECO:0000259" key="5">
    <source>
        <dbReference type="PROSITE" id="PS50222"/>
    </source>
</evidence>
<keyword evidence="3" id="KW-0106">Calcium</keyword>
<keyword evidence="2" id="KW-0677">Repeat</keyword>
<evidence type="ECO:0000313" key="6">
    <source>
        <dbReference type="Proteomes" id="UP000515135"/>
    </source>
</evidence>
<protein>
    <submittedName>
        <fullName evidence="7">Calmodulin-A-like isoform X1</fullName>
    </submittedName>
</protein>
<dbReference type="InterPro" id="IPR018247">
    <property type="entry name" value="EF_Hand_1_Ca_BS"/>
</dbReference>
<reference evidence="7" key="1">
    <citation type="submission" date="2025-08" db="UniProtKB">
        <authorList>
            <consortium name="RefSeq"/>
        </authorList>
    </citation>
    <scope>IDENTIFICATION</scope>
    <source>
        <tissue evidence="7">Gonad</tissue>
    </source>
</reference>
<dbReference type="AlphaFoldDB" id="A0A6P4XJB8"/>
<dbReference type="FunFam" id="1.10.238.10:FF:000251">
    <property type="entry name" value="Calmodulin-related protein 97A"/>
    <property type="match status" value="1"/>
</dbReference>
<dbReference type="CDD" id="cd00051">
    <property type="entry name" value="EFh"/>
    <property type="match status" value="2"/>
</dbReference>
<dbReference type="SUPFAM" id="SSF47473">
    <property type="entry name" value="EF-hand"/>
    <property type="match status" value="1"/>
</dbReference>
<dbReference type="PROSITE" id="PS50222">
    <property type="entry name" value="EF_HAND_2"/>
    <property type="match status" value="4"/>
</dbReference>
<evidence type="ECO:0000256" key="3">
    <source>
        <dbReference type="ARBA" id="ARBA00022837"/>
    </source>
</evidence>
<dbReference type="FunFam" id="1.10.238.10:FF:000034">
    <property type="entry name" value="Calmodulin"/>
    <property type="match status" value="1"/>
</dbReference>
<name>A0A6P4XJB8_BRABE</name>
<dbReference type="GeneID" id="109464129"/>
<dbReference type="PROSITE" id="PS00018">
    <property type="entry name" value="EF_HAND_1"/>
    <property type="match status" value="3"/>
</dbReference>
<dbReference type="InterPro" id="IPR002048">
    <property type="entry name" value="EF_hand_dom"/>
</dbReference>
<dbReference type="KEGG" id="bbel:109464129"/>
<sequence>MTEDVVCYAKDQGTAVRAGDKDAPTPSGSLAGISDPQLQEYRDAFKLFDKDGDGSITIDELGTVMRNLGQFPSEDELKEMLHDIDTDGNGTIDFDEFVAIMSKIVKGDEGIPEDEEKELREAFKLFDKAGNGYISASDLRQVLNCLGQDLTEEEVDEMISEVDVDGDGRIDYEEFVAAMCDRTAEK</sequence>
<dbReference type="GO" id="GO:0005509">
    <property type="term" value="F:calcium ion binding"/>
    <property type="evidence" value="ECO:0007669"/>
    <property type="project" value="InterPro"/>
</dbReference>
<keyword evidence="6" id="KW-1185">Reference proteome</keyword>
<organism evidence="6 7">
    <name type="scientific">Branchiostoma belcheri</name>
    <name type="common">Amphioxus</name>
    <dbReference type="NCBI Taxonomy" id="7741"/>
    <lineage>
        <taxon>Eukaryota</taxon>
        <taxon>Metazoa</taxon>
        <taxon>Chordata</taxon>
        <taxon>Cephalochordata</taxon>
        <taxon>Leptocardii</taxon>
        <taxon>Amphioxiformes</taxon>
        <taxon>Branchiostomatidae</taxon>
        <taxon>Branchiostoma</taxon>
    </lineage>
</organism>
<gene>
    <name evidence="7" type="primary">LOC109464129</name>
</gene>
<dbReference type="GO" id="GO:0005737">
    <property type="term" value="C:cytoplasm"/>
    <property type="evidence" value="ECO:0007669"/>
    <property type="project" value="UniProtKB-ARBA"/>
</dbReference>
<feature type="region of interest" description="Disordered" evidence="4">
    <location>
        <begin position="13"/>
        <end position="35"/>
    </location>
</feature>
<evidence type="ECO:0000256" key="1">
    <source>
        <dbReference type="ARBA" id="ARBA00022723"/>
    </source>
</evidence>
<feature type="domain" description="EF-hand" evidence="5">
    <location>
        <begin position="72"/>
        <end position="107"/>
    </location>
</feature>